<keyword evidence="4 8" id="KW-0863">Zinc-finger</keyword>
<evidence type="ECO:0000256" key="1">
    <source>
        <dbReference type="ARBA" id="ARBA00004123"/>
    </source>
</evidence>
<dbReference type="RefSeq" id="XP_007418023.1">
    <property type="nucleotide sequence ID" value="XM_007417961.1"/>
</dbReference>
<feature type="compositionally biased region" description="Polar residues" evidence="9">
    <location>
        <begin position="99"/>
        <end position="114"/>
    </location>
</feature>
<dbReference type="InterPro" id="IPR014898">
    <property type="entry name" value="Znf_C2H2_LYAR"/>
</dbReference>
<dbReference type="SUPFAM" id="SSF57667">
    <property type="entry name" value="beta-beta-alpha zinc fingers"/>
    <property type="match status" value="2"/>
</dbReference>
<keyword evidence="3" id="KW-0677">Repeat</keyword>
<dbReference type="PANTHER" id="PTHR13100">
    <property type="entry name" value="CELL GROWTH-REGULATING NUCLEOLAR PROTEIN LYAR"/>
    <property type="match status" value="1"/>
</dbReference>
<evidence type="ECO:0000256" key="4">
    <source>
        <dbReference type="ARBA" id="ARBA00022771"/>
    </source>
</evidence>
<evidence type="ECO:0000256" key="6">
    <source>
        <dbReference type="ARBA" id="ARBA00023242"/>
    </source>
</evidence>
<evidence type="ECO:0000256" key="2">
    <source>
        <dbReference type="ARBA" id="ARBA00022723"/>
    </source>
</evidence>
<dbReference type="PANTHER" id="PTHR13100:SF10">
    <property type="entry name" value="CELL GROWTH-REGULATING NUCLEOLAR PROTEIN"/>
    <property type="match status" value="1"/>
</dbReference>
<keyword evidence="6" id="KW-0539">Nucleus</keyword>
<proteinExistence type="inferred from homology"/>
<dbReference type="HOGENOM" id="CLU_2121627_0_0_1"/>
<feature type="domain" description="Zinc finger C2H2 LYAR-type" evidence="10">
    <location>
        <begin position="53"/>
        <end position="81"/>
    </location>
</feature>
<protein>
    <recommendedName>
        <fullName evidence="10">Zinc finger C2H2 LYAR-type domain-containing protein</fullName>
    </recommendedName>
</protein>
<evidence type="ECO:0000256" key="5">
    <source>
        <dbReference type="ARBA" id="ARBA00022833"/>
    </source>
</evidence>
<dbReference type="FunFam" id="3.30.1490.490:FF:000001">
    <property type="entry name" value="cell growth-regulating nucleolar protein-like"/>
    <property type="match status" value="1"/>
</dbReference>
<comment type="similarity">
    <text evidence="7">Belongs to the UPF0743 family.</text>
</comment>
<dbReference type="GO" id="GO:0003677">
    <property type="term" value="F:DNA binding"/>
    <property type="evidence" value="ECO:0007669"/>
    <property type="project" value="InterPro"/>
</dbReference>
<dbReference type="GO" id="GO:0008270">
    <property type="term" value="F:zinc ion binding"/>
    <property type="evidence" value="ECO:0007669"/>
    <property type="project" value="UniProtKB-KW"/>
</dbReference>
<dbReference type="Gene3D" id="3.30.1490.490">
    <property type="match status" value="1"/>
</dbReference>
<dbReference type="VEuPathDB" id="FungiDB:MELLADRAFT_95482"/>
<dbReference type="InterPro" id="IPR039999">
    <property type="entry name" value="LYAR"/>
</dbReference>
<dbReference type="GO" id="GO:0005730">
    <property type="term" value="C:nucleolus"/>
    <property type="evidence" value="ECO:0007669"/>
    <property type="project" value="TreeGrafter"/>
</dbReference>
<keyword evidence="12" id="KW-1185">Reference proteome</keyword>
<dbReference type="InterPro" id="IPR036236">
    <property type="entry name" value="Znf_C2H2_sf"/>
</dbReference>
<dbReference type="Proteomes" id="UP000001072">
    <property type="component" value="Unassembled WGS sequence"/>
</dbReference>
<evidence type="ECO:0000256" key="7">
    <source>
        <dbReference type="ARBA" id="ARBA00061084"/>
    </source>
</evidence>
<dbReference type="OrthoDB" id="21474at2759"/>
<keyword evidence="5" id="KW-0862">Zinc</keyword>
<dbReference type="EMBL" id="GL883170">
    <property type="protein sequence ID" value="EGF98728.1"/>
    <property type="molecule type" value="Genomic_DNA"/>
</dbReference>
<dbReference type="Pfam" id="PF08790">
    <property type="entry name" value="zf-LYAR"/>
    <property type="match status" value="1"/>
</dbReference>
<dbReference type="STRING" id="747676.F4S9H8"/>
<organism evidence="12">
    <name type="scientific">Melampsora larici-populina (strain 98AG31 / pathotype 3-4-7)</name>
    <name type="common">Poplar leaf rust fungus</name>
    <dbReference type="NCBI Taxonomy" id="747676"/>
    <lineage>
        <taxon>Eukaryota</taxon>
        <taxon>Fungi</taxon>
        <taxon>Dikarya</taxon>
        <taxon>Basidiomycota</taxon>
        <taxon>Pucciniomycotina</taxon>
        <taxon>Pucciniomycetes</taxon>
        <taxon>Pucciniales</taxon>
        <taxon>Melampsoraceae</taxon>
        <taxon>Melampsora</taxon>
    </lineage>
</organism>
<dbReference type="GO" id="GO:0006364">
    <property type="term" value="P:rRNA processing"/>
    <property type="evidence" value="ECO:0007669"/>
    <property type="project" value="TreeGrafter"/>
</dbReference>
<name>F4S9H8_MELLP</name>
<evidence type="ECO:0000259" key="10">
    <source>
        <dbReference type="Pfam" id="PF08790"/>
    </source>
</evidence>
<dbReference type="FunCoup" id="F4S9H8">
    <property type="interactions" value="55"/>
</dbReference>
<accession>F4S9H8</accession>
<feature type="compositionally biased region" description="Basic and acidic residues" evidence="9">
    <location>
        <begin position="85"/>
        <end position="97"/>
    </location>
</feature>
<dbReference type="GO" id="GO:0000122">
    <property type="term" value="P:negative regulation of transcription by RNA polymerase II"/>
    <property type="evidence" value="ECO:0007669"/>
    <property type="project" value="TreeGrafter"/>
</dbReference>
<sequence>MNINFQNTQHIKSQLKSIDVKKRDMPSFNCDGCGDVIKKPKLDSHSYRCQSSFTCLDCSITFRDSSTWKSHTSCITEAEKFEKSVYKGPKGPKEPKIKANQSKQTFNRNTESHS</sequence>
<gene>
    <name evidence="11" type="ORF">MELLADRAFT_95482</name>
</gene>
<dbReference type="PROSITE" id="PS51804">
    <property type="entry name" value="ZF_C2HC_LYAR"/>
    <property type="match status" value="1"/>
</dbReference>
<evidence type="ECO:0000256" key="8">
    <source>
        <dbReference type="PROSITE-ProRule" id="PRU01145"/>
    </source>
</evidence>
<keyword evidence="2" id="KW-0479">Metal-binding</keyword>
<dbReference type="InParanoid" id="F4S9H8"/>
<dbReference type="GeneID" id="18937257"/>
<reference evidence="12" key="1">
    <citation type="journal article" date="2011" name="Proc. Natl. Acad. Sci. U.S.A.">
        <title>Obligate biotrophy features unraveled by the genomic analysis of rust fungi.</title>
        <authorList>
            <person name="Duplessis S."/>
            <person name="Cuomo C.A."/>
            <person name="Lin Y.-C."/>
            <person name="Aerts A."/>
            <person name="Tisserant E."/>
            <person name="Veneault-Fourrey C."/>
            <person name="Joly D.L."/>
            <person name="Hacquard S."/>
            <person name="Amselem J."/>
            <person name="Cantarel B.L."/>
            <person name="Chiu R."/>
            <person name="Coutinho P.M."/>
            <person name="Feau N."/>
            <person name="Field M."/>
            <person name="Frey P."/>
            <person name="Gelhaye E."/>
            <person name="Goldberg J."/>
            <person name="Grabherr M.G."/>
            <person name="Kodira C.D."/>
            <person name="Kohler A."/>
            <person name="Kuees U."/>
            <person name="Lindquist E.A."/>
            <person name="Lucas S.M."/>
            <person name="Mago R."/>
            <person name="Mauceli E."/>
            <person name="Morin E."/>
            <person name="Murat C."/>
            <person name="Pangilinan J.L."/>
            <person name="Park R."/>
            <person name="Pearson M."/>
            <person name="Quesneville H."/>
            <person name="Rouhier N."/>
            <person name="Sakthikumar S."/>
            <person name="Salamov A.A."/>
            <person name="Schmutz J."/>
            <person name="Selles B."/>
            <person name="Shapiro H."/>
            <person name="Tanguay P."/>
            <person name="Tuskan G.A."/>
            <person name="Henrissat B."/>
            <person name="Van de Peer Y."/>
            <person name="Rouze P."/>
            <person name="Ellis J.G."/>
            <person name="Dodds P.N."/>
            <person name="Schein J.E."/>
            <person name="Zhong S."/>
            <person name="Hamelin R.C."/>
            <person name="Grigoriev I.V."/>
            <person name="Szabo L.J."/>
            <person name="Martin F."/>
        </authorList>
    </citation>
    <scope>NUCLEOTIDE SEQUENCE [LARGE SCALE GENOMIC DNA]</scope>
    <source>
        <strain evidence="12">98AG31 / pathotype 3-4-7</strain>
    </source>
</reference>
<dbReference type="AlphaFoldDB" id="F4S9H8"/>
<comment type="subcellular location">
    <subcellularLocation>
        <location evidence="1">Nucleus</location>
    </subcellularLocation>
</comment>
<dbReference type="KEGG" id="mlr:MELLADRAFT_95482"/>
<feature type="region of interest" description="Disordered" evidence="9">
    <location>
        <begin position="85"/>
        <end position="114"/>
    </location>
</feature>
<dbReference type="eggNOG" id="KOG2186">
    <property type="taxonomic scope" value="Eukaryota"/>
</dbReference>
<evidence type="ECO:0000313" key="11">
    <source>
        <dbReference type="EMBL" id="EGF98728.1"/>
    </source>
</evidence>
<evidence type="ECO:0000256" key="3">
    <source>
        <dbReference type="ARBA" id="ARBA00022737"/>
    </source>
</evidence>
<evidence type="ECO:0000313" key="12">
    <source>
        <dbReference type="Proteomes" id="UP000001072"/>
    </source>
</evidence>
<evidence type="ECO:0000256" key="9">
    <source>
        <dbReference type="SAM" id="MobiDB-lite"/>
    </source>
</evidence>